<organism evidence="1 2">
    <name type="scientific">Kalanchoe fedtschenkoi</name>
    <name type="common">Lavender scallops</name>
    <name type="synonym">South American air plant</name>
    <dbReference type="NCBI Taxonomy" id="63787"/>
    <lineage>
        <taxon>Eukaryota</taxon>
        <taxon>Viridiplantae</taxon>
        <taxon>Streptophyta</taxon>
        <taxon>Embryophyta</taxon>
        <taxon>Tracheophyta</taxon>
        <taxon>Spermatophyta</taxon>
        <taxon>Magnoliopsida</taxon>
        <taxon>eudicotyledons</taxon>
        <taxon>Gunneridae</taxon>
        <taxon>Pentapetalae</taxon>
        <taxon>Saxifragales</taxon>
        <taxon>Crassulaceae</taxon>
        <taxon>Kalanchoe</taxon>
    </lineage>
</organism>
<evidence type="ECO:0000313" key="2">
    <source>
        <dbReference type="Proteomes" id="UP000594263"/>
    </source>
</evidence>
<protein>
    <submittedName>
        <fullName evidence="1">Uncharacterized protein</fullName>
    </submittedName>
</protein>
<dbReference type="EnsemblPlants" id="Kaladp0488s0011.1.v1.1">
    <property type="protein sequence ID" value="Kaladp0488s0011.1.v1.1.CDS.1"/>
    <property type="gene ID" value="Kaladp0488s0011.v1.1"/>
</dbReference>
<dbReference type="Gramene" id="Kaladp0488s0011.1.v1.1">
    <property type="protein sequence ID" value="Kaladp0488s0011.1.v1.1.CDS.1"/>
    <property type="gene ID" value="Kaladp0488s0011.v1.1"/>
</dbReference>
<keyword evidence="2" id="KW-1185">Reference proteome</keyword>
<dbReference type="Proteomes" id="UP000594263">
    <property type="component" value="Unplaced"/>
</dbReference>
<dbReference type="AlphaFoldDB" id="A0A7N0VB67"/>
<sequence length="89" mass="8915">MFSLLAPTSAAAVGEEGSAIGDLGAAGESGGMAAVGLGFVETGDEQARFVVVKLEGLGKACILGLEKLMGVNLFGEIVEGGRSILELNF</sequence>
<reference evidence="1" key="1">
    <citation type="submission" date="2021-01" db="UniProtKB">
        <authorList>
            <consortium name="EnsemblPlants"/>
        </authorList>
    </citation>
    <scope>IDENTIFICATION</scope>
</reference>
<accession>A0A7N0VB67</accession>
<name>A0A7N0VB67_KALFE</name>
<proteinExistence type="predicted"/>
<evidence type="ECO:0000313" key="1">
    <source>
        <dbReference type="EnsemblPlants" id="Kaladp0488s0011.1.v1.1.CDS.1"/>
    </source>
</evidence>